<evidence type="ECO:0000313" key="2">
    <source>
        <dbReference type="EMBL" id="KAK1120901.1"/>
    </source>
</evidence>
<comment type="caution">
    <text evidence="2">The sequence shown here is derived from an EMBL/GenBank/DDBJ whole genome shotgun (WGS) entry which is preliminary data.</text>
</comment>
<sequence>MSNALRWNFDSMKKKTDSITSKSQSMKLFSIIQKSSESARKWSSVWSGEGKGKERKEKVERMEDGSVEGEKRWNSICCWHVGHDPDLTGALPEDCSAR</sequence>
<keyword evidence="3" id="KW-1185">Reference proteome</keyword>
<protein>
    <submittedName>
        <fullName evidence="2">Uncharacterized protein</fullName>
    </submittedName>
</protein>
<dbReference type="AlphaFoldDB" id="A0AA40KHX4"/>
<feature type="region of interest" description="Disordered" evidence="1">
    <location>
        <begin position="42"/>
        <end position="66"/>
    </location>
</feature>
<evidence type="ECO:0000256" key="1">
    <source>
        <dbReference type="SAM" id="MobiDB-lite"/>
    </source>
</evidence>
<dbReference type="EMBL" id="JAHYIQ010000028">
    <property type="protein sequence ID" value="KAK1120901.1"/>
    <property type="molecule type" value="Genomic_DNA"/>
</dbReference>
<accession>A0AA40KHX4</accession>
<evidence type="ECO:0000313" key="3">
    <source>
        <dbReference type="Proteomes" id="UP001177670"/>
    </source>
</evidence>
<name>A0AA40KHX4_9HYME</name>
<gene>
    <name evidence="2" type="ORF">K0M31_010685</name>
</gene>
<feature type="compositionally biased region" description="Basic and acidic residues" evidence="1">
    <location>
        <begin position="50"/>
        <end position="66"/>
    </location>
</feature>
<dbReference type="Proteomes" id="UP001177670">
    <property type="component" value="Unassembled WGS sequence"/>
</dbReference>
<organism evidence="2 3">
    <name type="scientific">Melipona bicolor</name>
    <dbReference type="NCBI Taxonomy" id="60889"/>
    <lineage>
        <taxon>Eukaryota</taxon>
        <taxon>Metazoa</taxon>
        <taxon>Ecdysozoa</taxon>
        <taxon>Arthropoda</taxon>
        <taxon>Hexapoda</taxon>
        <taxon>Insecta</taxon>
        <taxon>Pterygota</taxon>
        <taxon>Neoptera</taxon>
        <taxon>Endopterygota</taxon>
        <taxon>Hymenoptera</taxon>
        <taxon>Apocrita</taxon>
        <taxon>Aculeata</taxon>
        <taxon>Apoidea</taxon>
        <taxon>Anthophila</taxon>
        <taxon>Apidae</taxon>
        <taxon>Melipona</taxon>
    </lineage>
</organism>
<reference evidence="2" key="1">
    <citation type="submission" date="2021-10" db="EMBL/GenBank/DDBJ databases">
        <title>Melipona bicolor Genome sequencing and assembly.</title>
        <authorList>
            <person name="Araujo N.S."/>
            <person name="Arias M.C."/>
        </authorList>
    </citation>
    <scope>NUCLEOTIDE SEQUENCE</scope>
    <source>
        <strain evidence="2">USP_2M_L1-L4_2017</strain>
        <tissue evidence="2">Whole body</tissue>
    </source>
</reference>
<proteinExistence type="predicted"/>